<name>A0A1H9D742_9GAMM</name>
<dbReference type="STRING" id="355243.SAMN03080615_00377"/>
<dbReference type="InterPro" id="IPR051081">
    <property type="entry name" value="HTH_MetalResp_TranReg"/>
</dbReference>
<dbReference type="PRINTS" id="PR00778">
    <property type="entry name" value="HTHARSR"/>
</dbReference>
<dbReference type="FunFam" id="1.10.10.10:FF:000279">
    <property type="entry name" value="Transcriptional regulator, ArsR family"/>
    <property type="match status" value="1"/>
</dbReference>
<evidence type="ECO:0000256" key="4">
    <source>
        <dbReference type="ARBA" id="ARBA00023163"/>
    </source>
</evidence>
<dbReference type="AlphaFoldDB" id="A0A1H9D742"/>
<keyword evidence="3" id="KW-0238">DNA-binding</keyword>
<dbReference type="Gene3D" id="1.10.10.10">
    <property type="entry name" value="Winged helix-like DNA-binding domain superfamily/Winged helix DNA-binding domain"/>
    <property type="match status" value="1"/>
</dbReference>
<dbReference type="EMBL" id="FOGB01000001">
    <property type="protein sequence ID" value="SEQ09167.1"/>
    <property type="molecule type" value="Genomic_DNA"/>
</dbReference>
<dbReference type="InterPro" id="IPR036390">
    <property type="entry name" value="WH_DNA-bd_sf"/>
</dbReference>
<keyword evidence="1" id="KW-0059">Arsenical resistance</keyword>
<dbReference type="SMART" id="SM00418">
    <property type="entry name" value="HTH_ARSR"/>
    <property type="match status" value="1"/>
</dbReference>
<evidence type="ECO:0000256" key="1">
    <source>
        <dbReference type="ARBA" id="ARBA00022849"/>
    </source>
</evidence>
<dbReference type="Proteomes" id="UP000198749">
    <property type="component" value="Unassembled WGS sequence"/>
</dbReference>
<dbReference type="GO" id="GO:0046685">
    <property type="term" value="P:response to arsenic-containing substance"/>
    <property type="evidence" value="ECO:0007669"/>
    <property type="project" value="UniProtKB-KW"/>
</dbReference>
<dbReference type="RefSeq" id="WP_091353170.1">
    <property type="nucleotide sequence ID" value="NZ_AP025284.1"/>
</dbReference>
<dbReference type="InterPro" id="IPR011991">
    <property type="entry name" value="ArsR-like_HTH"/>
</dbReference>
<protein>
    <submittedName>
        <fullName evidence="6">Transcriptional regulator, ArsR family</fullName>
    </submittedName>
</protein>
<evidence type="ECO:0000256" key="2">
    <source>
        <dbReference type="ARBA" id="ARBA00023015"/>
    </source>
</evidence>
<dbReference type="InterPro" id="IPR001845">
    <property type="entry name" value="HTH_ArsR_DNA-bd_dom"/>
</dbReference>
<sequence length="114" mass="13320">MHPVDLFKCLADETRLKSVLLIKQQKELCVCELIAALELSQPKVSRHLAQLKKAGLLSDRRHGQWVFYRLNPDLPGWCRNILWETMVTNPGYIAEEKQRLTQMGDRPDRNRTFC</sequence>
<dbReference type="OrthoDB" id="9793058at2"/>
<dbReference type="PANTHER" id="PTHR33154">
    <property type="entry name" value="TRANSCRIPTIONAL REGULATOR, ARSR FAMILY"/>
    <property type="match status" value="1"/>
</dbReference>
<reference evidence="7" key="1">
    <citation type="submission" date="2016-10" db="EMBL/GenBank/DDBJ databases">
        <authorList>
            <person name="Varghese N."/>
            <person name="Submissions S."/>
        </authorList>
    </citation>
    <scope>NUCLEOTIDE SEQUENCE [LARGE SCALE GENOMIC DNA]</scope>
    <source>
        <strain evidence="7">DSM 18887</strain>
    </source>
</reference>
<evidence type="ECO:0000256" key="3">
    <source>
        <dbReference type="ARBA" id="ARBA00023125"/>
    </source>
</evidence>
<proteinExistence type="predicted"/>
<organism evidence="6 7">
    <name type="scientific">Amphritea atlantica</name>
    <dbReference type="NCBI Taxonomy" id="355243"/>
    <lineage>
        <taxon>Bacteria</taxon>
        <taxon>Pseudomonadati</taxon>
        <taxon>Pseudomonadota</taxon>
        <taxon>Gammaproteobacteria</taxon>
        <taxon>Oceanospirillales</taxon>
        <taxon>Oceanospirillaceae</taxon>
        <taxon>Amphritea</taxon>
    </lineage>
</organism>
<dbReference type="PANTHER" id="PTHR33154:SF18">
    <property type="entry name" value="ARSENICAL RESISTANCE OPERON REPRESSOR"/>
    <property type="match status" value="1"/>
</dbReference>
<keyword evidence="7" id="KW-1185">Reference proteome</keyword>
<dbReference type="InterPro" id="IPR036388">
    <property type="entry name" value="WH-like_DNA-bd_sf"/>
</dbReference>
<evidence type="ECO:0000313" key="6">
    <source>
        <dbReference type="EMBL" id="SEQ09167.1"/>
    </source>
</evidence>
<dbReference type="CDD" id="cd00090">
    <property type="entry name" value="HTH_ARSR"/>
    <property type="match status" value="1"/>
</dbReference>
<dbReference type="SUPFAM" id="SSF46785">
    <property type="entry name" value="Winged helix' DNA-binding domain"/>
    <property type="match status" value="1"/>
</dbReference>
<keyword evidence="2" id="KW-0805">Transcription regulation</keyword>
<dbReference type="Pfam" id="PF01022">
    <property type="entry name" value="HTH_5"/>
    <property type="match status" value="1"/>
</dbReference>
<dbReference type="NCBIfam" id="NF033788">
    <property type="entry name" value="HTH_metalloreg"/>
    <property type="match status" value="1"/>
</dbReference>
<accession>A0A1H9D742</accession>
<dbReference type="GO" id="GO:0003700">
    <property type="term" value="F:DNA-binding transcription factor activity"/>
    <property type="evidence" value="ECO:0007669"/>
    <property type="project" value="InterPro"/>
</dbReference>
<keyword evidence="4" id="KW-0804">Transcription</keyword>
<dbReference type="NCBIfam" id="NF007528">
    <property type="entry name" value="PRK10141.1"/>
    <property type="match status" value="1"/>
</dbReference>
<evidence type="ECO:0000313" key="7">
    <source>
        <dbReference type="Proteomes" id="UP000198749"/>
    </source>
</evidence>
<dbReference type="GO" id="GO:0003677">
    <property type="term" value="F:DNA binding"/>
    <property type="evidence" value="ECO:0007669"/>
    <property type="project" value="UniProtKB-KW"/>
</dbReference>
<feature type="domain" description="HTH arsR-type" evidence="5">
    <location>
        <begin position="1"/>
        <end position="89"/>
    </location>
</feature>
<dbReference type="PROSITE" id="PS50987">
    <property type="entry name" value="HTH_ARSR_2"/>
    <property type="match status" value="1"/>
</dbReference>
<gene>
    <name evidence="6" type="ORF">SAMN03080615_00377</name>
</gene>
<evidence type="ECO:0000259" key="5">
    <source>
        <dbReference type="PROSITE" id="PS50987"/>
    </source>
</evidence>